<dbReference type="PRINTS" id="PR00038">
    <property type="entry name" value="HTHLUXR"/>
</dbReference>
<dbReference type="InterPro" id="IPR016032">
    <property type="entry name" value="Sig_transdc_resp-reg_C-effctor"/>
</dbReference>
<gene>
    <name evidence="7" type="ORF">H7K45_00135</name>
</gene>
<evidence type="ECO:0000256" key="2">
    <source>
        <dbReference type="ARBA" id="ARBA00023125"/>
    </source>
</evidence>
<dbReference type="PANTHER" id="PTHR44688:SF16">
    <property type="entry name" value="DNA-BINDING TRANSCRIPTIONAL ACTIVATOR DEVR_DOSR"/>
    <property type="match status" value="1"/>
</dbReference>
<feature type="domain" description="HTH luxR-type" evidence="5">
    <location>
        <begin position="197"/>
        <end position="262"/>
    </location>
</feature>
<dbReference type="PROSITE" id="PS00622">
    <property type="entry name" value="HTH_LUXR_1"/>
    <property type="match status" value="1"/>
</dbReference>
<dbReference type="PROSITE" id="PS50043">
    <property type="entry name" value="HTH_LUXR_2"/>
    <property type="match status" value="1"/>
</dbReference>
<dbReference type="PANTHER" id="PTHR44688">
    <property type="entry name" value="DNA-BINDING TRANSCRIPTIONAL ACTIVATOR DEVR_DOSR"/>
    <property type="match status" value="1"/>
</dbReference>
<evidence type="ECO:0000259" key="6">
    <source>
        <dbReference type="PROSITE" id="PS50110"/>
    </source>
</evidence>
<dbReference type="SUPFAM" id="SSF52172">
    <property type="entry name" value="CheY-like"/>
    <property type="match status" value="1"/>
</dbReference>
<keyword evidence="8" id="KW-1185">Reference proteome</keyword>
<accession>A0A9X3C133</accession>
<comment type="caution">
    <text evidence="4">Lacks conserved residue(s) required for the propagation of feature annotation.</text>
</comment>
<evidence type="ECO:0000313" key="8">
    <source>
        <dbReference type="Proteomes" id="UP001141629"/>
    </source>
</evidence>
<dbReference type="EMBL" id="JACKVK010000001">
    <property type="protein sequence ID" value="MCV7418942.1"/>
    <property type="molecule type" value="Genomic_DNA"/>
</dbReference>
<dbReference type="Proteomes" id="UP001141629">
    <property type="component" value="Unassembled WGS sequence"/>
</dbReference>
<dbReference type="CDD" id="cd06170">
    <property type="entry name" value="LuxR_C_like"/>
    <property type="match status" value="1"/>
</dbReference>
<reference evidence="7" key="1">
    <citation type="submission" date="2020-07" db="EMBL/GenBank/DDBJ databases">
        <authorList>
            <person name="Pettersson B.M.F."/>
            <person name="Behra P.R.K."/>
            <person name="Ramesh M."/>
            <person name="Das S."/>
            <person name="Dasgupta S."/>
            <person name="Kirsebom L.A."/>
        </authorList>
    </citation>
    <scope>NUCLEOTIDE SEQUENCE</scope>
    <source>
        <strain evidence="7">DSM 44838</strain>
    </source>
</reference>
<dbReference type="InterPro" id="IPR001789">
    <property type="entry name" value="Sig_transdc_resp-reg_receiver"/>
</dbReference>
<evidence type="ECO:0000313" key="7">
    <source>
        <dbReference type="EMBL" id="MCV7418942.1"/>
    </source>
</evidence>
<evidence type="ECO:0000256" key="3">
    <source>
        <dbReference type="ARBA" id="ARBA00023163"/>
    </source>
</evidence>
<keyword evidence="1" id="KW-0805">Transcription regulation</keyword>
<evidence type="ECO:0000256" key="1">
    <source>
        <dbReference type="ARBA" id="ARBA00023015"/>
    </source>
</evidence>
<dbReference type="GO" id="GO:0003677">
    <property type="term" value="F:DNA binding"/>
    <property type="evidence" value="ECO:0007669"/>
    <property type="project" value="UniProtKB-KW"/>
</dbReference>
<evidence type="ECO:0000259" key="5">
    <source>
        <dbReference type="PROSITE" id="PS50043"/>
    </source>
</evidence>
<organism evidence="7 8">
    <name type="scientific">Mycobacterium yunnanensis</name>
    <dbReference type="NCBI Taxonomy" id="368477"/>
    <lineage>
        <taxon>Bacteria</taxon>
        <taxon>Bacillati</taxon>
        <taxon>Actinomycetota</taxon>
        <taxon>Actinomycetes</taxon>
        <taxon>Mycobacteriales</taxon>
        <taxon>Mycobacteriaceae</taxon>
        <taxon>Mycobacterium</taxon>
    </lineage>
</organism>
<keyword evidence="3" id="KW-0804">Transcription</keyword>
<dbReference type="AlphaFoldDB" id="A0A9X3C133"/>
<dbReference type="SMART" id="SM00421">
    <property type="entry name" value="HTH_LUXR"/>
    <property type="match status" value="1"/>
</dbReference>
<sequence>MIENNVRGTASLAKNGTLGHWVAAEAGAEHVLTSVGPGTNLWALESGSAGPRLAATILIVDDCTLYRENLSDALSANGASSMHAAWDMPSLLTAFDACTPDVVLLSMSTKNSASLLHAMIEAQPGVKVIAVGVWEGDESTIVASAEAGVTGYHLRDESFADLLLLIREVLGGESVCSPKVAAVLLRRLSVLASARKPDTSELVLTAREMEILGLLEIGLSNREIANQLCIALHTVKNHVHSVLGKLGVSTRAQAVAASRAMRQDDMGLRA</sequence>
<dbReference type="InterPro" id="IPR011006">
    <property type="entry name" value="CheY-like_superfamily"/>
</dbReference>
<name>A0A9X3C133_9MYCO</name>
<dbReference type="Gene3D" id="3.40.50.2300">
    <property type="match status" value="1"/>
</dbReference>
<dbReference type="SUPFAM" id="SSF46894">
    <property type="entry name" value="C-terminal effector domain of the bipartite response regulators"/>
    <property type="match status" value="1"/>
</dbReference>
<feature type="domain" description="Response regulatory" evidence="6">
    <location>
        <begin position="56"/>
        <end position="170"/>
    </location>
</feature>
<dbReference type="GO" id="GO:0006355">
    <property type="term" value="P:regulation of DNA-templated transcription"/>
    <property type="evidence" value="ECO:0007669"/>
    <property type="project" value="InterPro"/>
</dbReference>
<proteinExistence type="predicted"/>
<comment type="caution">
    <text evidence="7">The sequence shown here is derived from an EMBL/GenBank/DDBJ whole genome shotgun (WGS) entry which is preliminary data.</text>
</comment>
<dbReference type="Pfam" id="PF00196">
    <property type="entry name" value="GerE"/>
    <property type="match status" value="1"/>
</dbReference>
<keyword evidence="2" id="KW-0238">DNA-binding</keyword>
<dbReference type="InterPro" id="IPR000792">
    <property type="entry name" value="Tscrpt_reg_LuxR_C"/>
</dbReference>
<dbReference type="GO" id="GO:0000160">
    <property type="term" value="P:phosphorelay signal transduction system"/>
    <property type="evidence" value="ECO:0007669"/>
    <property type="project" value="InterPro"/>
</dbReference>
<protein>
    <submittedName>
        <fullName evidence="7">Response regulator transcription factor</fullName>
    </submittedName>
</protein>
<evidence type="ECO:0000256" key="4">
    <source>
        <dbReference type="PROSITE-ProRule" id="PRU00169"/>
    </source>
</evidence>
<dbReference type="PROSITE" id="PS50110">
    <property type="entry name" value="RESPONSE_REGULATORY"/>
    <property type="match status" value="1"/>
</dbReference>
<reference evidence="7" key="2">
    <citation type="journal article" date="2022" name="BMC Genomics">
        <title>Comparative genome analysis of mycobacteria focusing on tRNA and non-coding RNA.</title>
        <authorList>
            <person name="Behra P.R.K."/>
            <person name="Pettersson B.M.F."/>
            <person name="Ramesh M."/>
            <person name="Das S."/>
            <person name="Dasgupta S."/>
            <person name="Kirsebom L.A."/>
        </authorList>
    </citation>
    <scope>NUCLEOTIDE SEQUENCE</scope>
    <source>
        <strain evidence="7">DSM 44838</strain>
    </source>
</reference>